<gene>
    <name evidence="1" type="ORF">CEXT_108751</name>
</gene>
<evidence type="ECO:0000313" key="2">
    <source>
        <dbReference type="Proteomes" id="UP001054945"/>
    </source>
</evidence>
<proteinExistence type="predicted"/>
<name>A0AAV4P938_CAEEX</name>
<evidence type="ECO:0000313" key="1">
    <source>
        <dbReference type="EMBL" id="GIX93571.1"/>
    </source>
</evidence>
<organism evidence="1 2">
    <name type="scientific">Caerostris extrusa</name>
    <name type="common">Bark spider</name>
    <name type="synonym">Caerostris bankana</name>
    <dbReference type="NCBI Taxonomy" id="172846"/>
    <lineage>
        <taxon>Eukaryota</taxon>
        <taxon>Metazoa</taxon>
        <taxon>Ecdysozoa</taxon>
        <taxon>Arthropoda</taxon>
        <taxon>Chelicerata</taxon>
        <taxon>Arachnida</taxon>
        <taxon>Araneae</taxon>
        <taxon>Araneomorphae</taxon>
        <taxon>Entelegynae</taxon>
        <taxon>Araneoidea</taxon>
        <taxon>Araneidae</taxon>
        <taxon>Caerostris</taxon>
    </lineage>
</organism>
<sequence length="154" mass="17099">MEHGRQLLPGGASMCELGTCFEAERAAKAISAAQAVPLSHESVSGFLKRALWLVFQQCNELSSPLRWCQPCCRAVCRCHVIGVRCWERCGEMIGRKTAASRNDGTQYTVITATCCFCGWMPPTLVPQECLKIRVILFSLCQLVGGHLCRMPAYW</sequence>
<protein>
    <submittedName>
        <fullName evidence="1">Uncharacterized protein</fullName>
    </submittedName>
</protein>
<dbReference type="AlphaFoldDB" id="A0AAV4P938"/>
<dbReference type="Proteomes" id="UP001054945">
    <property type="component" value="Unassembled WGS sequence"/>
</dbReference>
<accession>A0AAV4P938</accession>
<dbReference type="EMBL" id="BPLR01004267">
    <property type="protein sequence ID" value="GIX93571.1"/>
    <property type="molecule type" value="Genomic_DNA"/>
</dbReference>
<comment type="caution">
    <text evidence="1">The sequence shown here is derived from an EMBL/GenBank/DDBJ whole genome shotgun (WGS) entry which is preliminary data.</text>
</comment>
<keyword evidence="2" id="KW-1185">Reference proteome</keyword>
<reference evidence="1 2" key="1">
    <citation type="submission" date="2021-06" db="EMBL/GenBank/DDBJ databases">
        <title>Caerostris extrusa draft genome.</title>
        <authorList>
            <person name="Kono N."/>
            <person name="Arakawa K."/>
        </authorList>
    </citation>
    <scope>NUCLEOTIDE SEQUENCE [LARGE SCALE GENOMIC DNA]</scope>
</reference>